<dbReference type="AlphaFoldDB" id="A0A3R7YIZ9"/>
<dbReference type="InterPro" id="IPR050811">
    <property type="entry name" value="Phosphate_ABC_transporter"/>
</dbReference>
<comment type="caution">
    <text evidence="4">The sequence shown here is derived from an EMBL/GenBank/DDBJ whole genome shotgun (WGS) entry which is preliminary data.</text>
</comment>
<accession>A0A3R7YIZ9</accession>
<evidence type="ECO:0000313" key="4">
    <source>
        <dbReference type="EMBL" id="RQD87969.1"/>
    </source>
</evidence>
<keyword evidence="1" id="KW-0813">Transport</keyword>
<dbReference type="SUPFAM" id="SSF53850">
    <property type="entry name" value="Periplasmic binding protein-like II"/>
    <property type="match status" value="1"/>
</dbReference>
<dbReference type="RefSeq" id="WP_259134831.1">
    <property type="nucleotide sequence ID" value="NZ_JANUCS010000008.1"/>
</dbReference>
<dbReference type="Proteomes" id="UP000284763">
    <property type="component" value="Unassembled WGS sequence"/>
</dbReference>
<dbReference type="CDD" id="cd13653">
    <property type="entry name" value="PBP2_phosphate_like_1"/>
    <property type="match status" value="1"/>
</dbReference>
<dbReference type="Gene3D" id="3.40.190.10">
    <property type="entry name" value="Periplasmic binding protein-like II"/>
    <property type="match status" value="2"/>
</dbReference>
<dbReference type="Pfam" id="PF12849">
    <property type="entry name" value="PBP_like_2"/>
    <property type="match status" value="1"/>
</dbReference>
<gene>
    <name evidence="4" type="ORF">D5R95_03180</name>
</gene>
<feature type="domain" description="PBP" evidence="3">
    <location>
        <begin position="30"/>
        <end position="268"/>
    </location>
</feature>
<evidence type="ECO:0000256" key="2">
    <source>
        <dbReference type="ARBA" id="ARBA00022729"/>
    </source>
</evidence>
<dbReference type="PROSITE" id="PS51257">
    <property type="entry name" value="PROKAR_LIPOPROTEIN"/>
    <property type="match status" value="1"/>
</dbReference>
<reference evidence="4 5" key="1">
    <citation type="submission" date="2018-08" db="EMBL/GenBank/DDBJ databases">
        <title>The metabolism and importance of syntrophic acetate oxidation coupled to methane or sulfide production in haloalkaline environments.</title>
        <authorList>
            <person name="Timmers P.H.A."/>
            <person name="Vavourakis C.D."/>
            <person name="Sorokin D.Y."/>
            <person name="Sinninghe Damste J.S."/>
            <person name="Muyzer G."/>
            <person name="Stams A.J.M."/>
            <person name="Plugge C.M."/>
        </authorList>
    </citation>
    <scope>NUCLEOTIDE SEQUENCE [LARGE SCALE GENOMIC DNA]</scope>
    <source>
        <strain evidence="4">MSAO_Arc3</strain>
    </source>
</reference>
<dbReference type="InterPro" id="IPR011862">
    <property type="entry name" value="Phos-bd"/>
</dbReference>
<evidence type="ECO:0000259" key="3">
    <source>
        <dbReference type="Pfam" id="PF12849"/>
    </source>
</evidence>
<protein>
    <submittedName>
        <fullName evidence="4">Phosphate ABC transporter substrate-binding protein</fullName>
    </submittedName>
</protein>
<name>A0A3R7YIZ9_9EURY</name>
<dbReference type="NCBIfam" id="TIGR02136">
    <property type="entry name" value="ptsS_2"/>
    <property type="match status" value="1"/>
</dbReference>
<dbReference type="EMBL" id="QZAB01000218">
    <property type="protein sequence ID" value="RQD87969.1"/>
    <property type="molecule type" value="Genomic_DNA"/>
</dbReference>
<evidence type="ECO:0000256" key="1">
    <source>
        <dbReference type="ARBA" id="ARBA00022448"/>
    </source>
</evidence>
<dbReference type="InterPro" id="IPR024370">
    <property type="entry name" value="PBP_domain"/>
</dbReference>
<organism evidence="4 5">
    <name type="scientific">Methanosalsum natronophilum</name>
    <dbReference type="NCBI Taxonomy" id="768733"/>
    <lineage>
        <taxon>Archaea</taxon>
        <taxon>Methanobacteriati</taxon>
        <taxon>Methanobacteriota</taxon>
        <taxon>Stenosarchaea group</taxon>
        <taxon>Methanomicrobia</taxon>
        <taxon>Methanosarcinales</taxon>
        <taxon>Methanosarcinaceae</taxon>
        <taxon>Methanosalsum</taxon>
    </lineage>
</organism>
<dbReference type="PANTHER" id="PTHR30570:SF1">
    <property type="entry name" value="PHOSPHATE-BINDING PROTEIN PSTS"/>
    <property type="match status" value="1"/>
</dbReference>
<keyword evidence="2" id="KW-0732">Signal</keyword>
<sequence length="282" mass="30578">MDSKMKKLFLLSIVVMMITMVGVGCLDRDTGEQLTITGSSTVLPASQALSEEFMVKYPEHRVSVSGGGSGVGIAAMIDNEIDIAQSSRDMRQEEIDSARRNNVEPIEHTIAWDGITFVVHPDNPVSELTFEELKGIYTGTIRNWNEVGGEDRTISAVSRDSSSGTYAFVRDAVLDGEDYGSHILSMGATGGIVQEVSQNRGAIGYVGYAYLDDRTKALSLDEGQGPVPPTAESIQSGDYSLARPLHFYTNGEPTGLTKEFLDFVLSTEGQDIVMDVGYFPAR</sequence>
<dbReference type="PANTHER" id="PTHR30570">
    <property type="entry name" value="PERIPLASMIC PHOSPHATE BINDING COMPONENT OF PHOSPHATE ABC TRANSPORTER"/>
    <property type="match status" value="1"/>
</dbReference>
<dbReference type="GO" id="GO:0042301">
    <property type="term" value="F:phosphate ion binding"/>
    <property type="evidence" value="ECO:0007669"/>
    <property type="project" value="InterPro"/>
</dbReference>
<evidence type="ECO:0000313" key="5">
    <source>
        <dbReference type="Proteomes" id="UP000284763"/>
    </source>
</evidence>
<proteinExistence type="predicted"/>